<protein>
    <submittedName>
        <fullName evidence="3">Uncharacterized protein</fullName>
    </submittedName>
</protein>
<evidence type="ECO:0000313" key="3">
    <source>
        <dbReference type="EMBL" id="HIU02814.1"/>
    </source>
</evidence>
<organism evidence="3 4">
    <name type="scientific">Candidatus Onthocola gallistercoris</name>
    <dbReference type="NCBI Taxonomy" id="2840876"/>
    <lineage>
        <taxon>Bacteria</taxon>
        <taxon>Bacillati</taxon>
        <taxon>Bacillota</taxon>
        <taxon>Bacilli</taxon>
        <taxon>Candidatus Onthocola</taxon>
    </lineage>
</organism>
<gene>
    <name evidence="3" type="ORF">IAB63_06130</name>
</gene>
<feature type="coiled-coil region" evidence="1">
    <location>
        <begin position="246"/>
        <end position="273"/>
    </location>
</feature>
<proteinExistence type="predicted"/>
<reference evidence="3" key="2">
    <citation type="journal article" date="2021" name="PeerJ">
        <title>Extensive microbial diversity within the chicken gut microbiome revealed by metagenomics and culture.</title>
        <authorList>
            <person name="Gilroy R."/>
            <person name="Ravi A."/>
            <person name="Getino M."/>
            <person name="Pursley I."/>
            <person name="Horton D.L."/>
            <person name="Alikhan N.F."/>
            <person name="Baker D."/>
            <person name="Gharbi K."/>
            <person name="Hall N."/>
            <person name="Watson M."/>
            <person name="Adriaenssens E.M."/>
            <person name="Foster-Nyarko E."/>
            <person name="Jarju S."/>
            <person name="Secka A."/>
            <person name="Antonio M."/>
            <person name="Oren A."/>
            <person name="Chaudhuri R.R."/>
            <person name="La Ragione R."/>
            <person name="Hildebrand F."/>
            <person name="Pallen M.J."/>
        </authorList>
    </citation>
    <scope>NUCLEOTIDE SEQUENCE</scope>
    <source>
        <strain evidence="3">CHK187-14744</strain>
    </source>
</reference>
<feature type="region of interest" description="Disordered" evidence="2">
    <location>
        <begin position="347"/>
        <end position="378"/>
    </location>
</feature>
<dbReference type="Proteomes" id="UP000824164">
    <property type="component" value="Unassembled WGS sequence"/>
</dbReference>
<evidence type="ECO:0000256" key="2">
    <source>
        <dbReference type="SAM" id="MobiDB-lite"/>
    </source>
</evidence>
<sequence length="378" mass="43641">MKNEFASRIKKAANILPITKKSSDQGSNSQKRMVADVRQASETLKNRLESLSLCDPTGNIDEEDLGKYRMIIKVLAEQMDTAPASALDTRGMDQKMMDLADRLERTVRKGRENTARYIVQALLYGIGKGHEPLLAGEETNSGKILACRQERLDKYMMLVEIAESIDDRKHTIEKMAQKVKEEAPKANQAVKDMRRAKELYPDRVQEIYAAGGDMEKIVRLEVLELARKFREADNAYHQVEGTKRKLEMTRYELNQLSDSLREAEQQLLIMHQDISQTLKKRLDAMAEESLKDLVRQGENIDQLQDTIDRFNHAVDEVFSSDKIKRFMASALDEFEKIEREIRLQMKEEKEAEGRRRQIEQEEAKKQRQDNGHKVILNS</sequence>
<evidence type="ECO:0000313" key="4">
    <source>
        <dbReference type="Proteomes" id="UP000824164"/>
    </source>
</evidence>
<evidence type="ECO:0000256" key="1">
    <source>
        <dbReference type="SAM" id="Coils"/>
    </source>
</evidence>
<keyword evidence="1" id="KW-0175">Coiled coil</keyword>
<reference evidence="3" key="1">
    <citation type="submission" date="2020-10" db="EMBL/GenBank/DDBJ databases">
        <authorList>
            <person name="Gilroy R."/>
        </authorList>
    </citation>
    <scope>NUCLEOTIDE SEQUENCE</scope>
    <source>
        <strain evidence="3">CHK187-14744</strain>
    </source>
</reference>
<name>A0A9D1HH16_9FIRM</name>
<feature type="compositionally biased region" description="Basic and acidic residues" evidence="2">
    <location>
        <begin position="347"/>
        <end position="372"/>
    </location>
</feature>
<dbReference type="EMBL" id="DVLT01000040">
    <property type="protein sequence ID" value="HIU02814.1"/>
    <property type="molecule type" value="Genomic_DNA"/>
</dbReference>
<accession>A0A9D1HH16</accession>
<comment type="caution">
    <text evidence="3">The sequence shown here is derived from an EMBL/GenBank/DDBJ whole genome shotgun (WGS) entry which is preliminary data.</text>
</comment>
<dbReference type="AlphaFoldDB" id="A0A9D1HH16"/>